<dbReference type="EMBL" id="JACWZY010000059">
    <property type="protein sequence ID" value="MBD2705499.1"/>
    <property type="molecule type" value="Genomic_DNA"/>
</dbReference>
<dbReference type="AlphaFoldDB" id="A0A927AW78"/>
<sequence>MKQLTSILLFLLPALAMAQTFPIAPPKTPINSGTIQLGVKTDGKWYTRNASGVETPFLISPKANGLPITKSMSDVRSLSLTSSEAPLTINMSQGLQSGIFILRAGDTTTPADSAIYVRTAPVTGLPSGLLYERFVQDYYTPEMFGAVGDSLTDDYVALRKAAQFCNRKGKTLLLRSYYGCSQPIVVNLANGTGYLFTGGRRFSMKGIGMSTSGIRWLGGNATVFKLNGTGDDNVELSDFRIFPADVNARVGTGLEVNWQSNFSLSRIHIGFFNRNLNLIDAGEGKVDGCVFDWGNEGVFAGLSSHGVAPNGILFSSTAFNSNGNYGLYIENGCNNTIQTCRFLNNGHDVTKSYRNAFRNQYTSFNGAVSTTLLGNYFEGNRCPTTVEMILGQFDASKQNGGATLIMGNTFNRIGKQGDIVNDIKFRPLNLINNGPIQAITMVGNSFTGYPIDTVTYVSSPTKPRVAYDIGLNAFNNYVIFDMNYYMFPNEAPVETPGYVRHKYRLASDQIDYVTELKNKPTIPTTAAQVGAVSLTNFDSYTTTQQSLDVSQNTAISNNTNAITSHTNTLTLHTSQINSVSTAIGNKLDISTYTTYSATTASLIADKVAASTYSSYTASVGSQLASKLDISTFTSYSAATVTLIADKVTASTYSSYTAGVASTLSGKLDISTFTSYSAGVATALTGKISSTAGTGVSTTLTTPTLLTLTASGLATMGAITASGDIIRTGYQTTESQLKVGSLEAQSISLNSAFVGENIFFNGTGFQRRATGPGAIIYFAGSEIQFRFAVSNTAGTTSGGMANNAPFKVTVDGKWGFGSTLTWIPNTFTNAKVSGDDNGMYLSVPMTTS</sequence>
<evidence type="ECO:0000313" key="3">
    <source>
        <dbReference type="Proteomes" id="UP000598820"/>
    </source>
</evidence>
<gene>
    <name evidence="2" type="ORF">IC229_33115</name>
</gene>
<keyword evidence="3" id="KW-1185">Reference proteome</keyword>
<keyword evidence="1" id="KW-0732">Signal</keyword>
<dbReference type="Proteomes" id="UP000598820">
    <property type="component" value="Unassembled WGS sequence"/>
</dbReference>
<organism evidence="2 3">
    <name type="scientific">Spirosoma profusum</name>
    <dbReference type="NCBI Taxonomy" id="2771354"/>
    <lineage>
        <taxon>Bacteria</taxon>
        <taxon>Pseudomonadati</taxon>
        <taxon>Bacteroidota</taxon>
        <taxon>Cytophagia</taxon>
        <taxon>Cytophagales</taxon>
        <taxon>Cytophagaceae</taxon>
        <taxon>Spirosoma</taxon>
    </lineage>
</organism>
<dbReference type="Gene3D" id="2.160.20.10">
    <property type="entry name" value="Single-stranded right-handed beta-helix, Pectin lyase-like"/>
    <property type="match status" value="1"/>
</dbReference>
<evidence type="ECO:0000256" key="1">
    <source>
        <dbReference type="SAM" id="SignalP"/>
    </source>
</evidence>
<evidence type="ECO:0000313" key="2">
    <source>
        <dbReference type="EMBL" id="MBD2705499.1"/>
    </source>
</evidence>
<dbReference type="InterPro" id="IPR011050">
    <property type="entry name" value="Pectin_lyase_fold/virulence"/>
</dbReference>
<feature type="non-terminal residue" evidence="2">
    <location>
        <position position="847"/>
    </location>
</feature>
<comment type="caution">
    <text evidence="2">The sequence shown here is derived from an EMBL/GenBank/DDBJ whole genome shotgun (WGS) entry which is preliminary data.</text>
</comment>
<feature type="chain" id="PRO_5038048509" description="Right-handed parallel beta-helix repeat-containing protein" evidence="1">
    <location>
        <begin position="19"/>
        <end position="847"/>
    </location>
</feature>
<dbReference type="RefSeq" id="WP_190892985.1">
    <property type="nucleotide sequence ID" value="NZ_JACWZY010000059.1"/>
</dbReference>
<feature type="signal peptide" evidence="1">
    <location>
        <begin position="1"/>
        <end position="18"/>
    </location>
</feature>
<name>A0A927AW78_9BACT</name>
<reference evidence="2" key="1">
    <citation type="submission" date="2020-09" db="EMBL/GenBank/DDBJ databases">
        <authorList>
            <person name="Kim M.K."/>
        </authorList>
    </citation>
    <scope>NUCLEOTIDE SEQUENCE</scope>
    <source>
        <strain evidence="2">BT702</strain>
    </source>
</reference>
<evidence type="ECO:0008006" key="4">
    <source>
        <dbReference type="Google" id="ProtNLM"/>
    </source>
</evidence>
<protein>
    <recommendedName>
        <fullName evidence="4">Right-handed parallel beta-helix repeat-containing protein</fullName>
    </recommendedName>
</protein>
<accession>A0A927AW78</accession>
<proteinExistence type="predicted"/>
<dbReference type="SUPFAM" id="SSF51126">
    <property type="entry name" value="Pectin lyase-like"/>
    <property type="match status" value="1"/>
</dbReference>
<dbReference type="InterPro" id="IPR012334">
    <property type="entry name" value="Pectin_lyas_fold"/>
</dbReference>